<evidence type="ECO:0000313" key="5">
    <source>
        <dbReference type="EMBL" id="MCC2230136.1"/>
    </source>
</evidence>
<dbReference type="InterPro" id="IPR038765">
    <property type="entry name" value="Papain-like_cys_pep_sf"/>
</dbReference>
<name>A0AAE3E7U9_9FIRM</name>
<evidence type="ECO:0000256" key="2">
    <source>
        <dbReference type="SAM" id="SignalP"/>
    </source>
</evidence>
<keyword evidence="2" id="KW-0732">Signal</keyword>
<feature type="signal peptide" evidence="2">
    <location>
        <begin position="1"/>
        <end position="25"/>
    </location>
</feature>
<protein>
    <submittedName>
        <fullName evidence="5">DUF4214 domain-containing protein</fullName>
    </submittedName>
</protein>
<evidence type="ECO:0000259" key="3">
    <source>
        <dbReference type="Pfam" id="PF01841"/>
    </source>
</evidence>
<dbReference type="InterPro" id="IPR025282">
    <property type="entry name" value="DUF4214"/>
</dbReference>
<dbReference type="InterPro" id="IPR038255">
    <property type="entry name" value="PBS_linker_sf"/>
</dbReference>
<feature type="domain" description="DUF4214" evidence="4">
    <location>
        <begin position="515"/>
        <end position="580"/>
    </location>
</feature>
<reference evidence="5" key="1">
    <citation type="submission" date="2021-10" db="EMBL/GenBank/DDBJ databases">
        <title>Anaerobic single-cell dispensing facilitates the cultivation of human gut bacteria.</title>
        <authorList>
            <person name="Afrizal A."/>
        </authorList>
    </citation>
    <scope>NUCLEOTIDE SEQUENCE</scope>
    <source>
        <strain evidence="5">CLA-AA-H215</strain>
    </source>
</reference>
<dbReference type="RefSeq" id="WP_308452846.1">
    <property type="nucleotide sequence ID" value="NZ_JAJEQR010000008.1"/>
</dbReference>
<proteinExistence type="predicted"/>
<dbReference type="SUPFAM" id="SSF54001">
    <property type="entry name" value="Cysteine proteinases"/>
    <property type="match status" value="1"/>
</dbReference>
<dbReference type="Gene3D" id="3.10.620.30">
    <property type="match status" value="1"/>
</dbReference>
<dbReference type="AlphaFoldDB" id="A0AAE3E7U9"/>
<dbReference type="Gene3D" id="1.10.3130.20">
    <property type="entry name" value="Phycobilisome linker domain"/>
    <property type="match status" value="2"/>
</dbReference>
<gene>
    <name evidence="5" type="ORF">LKD81_03855</name>
</gene>
<feature type="coiled-coil region" evidence="1">
    <location>
        <begin position="207"/>
        <end position="234"/>
    </location>
</feature>
<dbReference type="EMBL" id="JAJEQR010000008">
    <property type="protein sequence ID" value="MCC2230136.1"/>
    <property type="molecule type" value="Genomic_DNA"/>
</dbReference>
<comment type="caution">
    <text evidence="5">The sequence shown here is derived from an EMBL/GenBank/DDBJ whole genome shotgun (WGS) entry which is preliminary data.</text>
</comment>
<dbReference type="InterPro" id="IPR002931">
    <property type="entry name" value="Transglutaminase-like"/>
</dbReference>
<dbReference type="Pfam" id="PF13946">
    <property type="entry name" value="DUF4214"/>
    <property type="match status" value="2"/>
</dbReference>
<dbReference type="Pfam" id="PF01841">
    <property type="entry name" value="Transglut_core"/>
    <property type="match status" value="1"/>
</dbReference>
<dbReference type="Proteomes" id="UP001198182">
    <property type="component" value="Unassembled WGS sequence"/>
</dbReference>
<feature type="chain" id="PRO_5041954931" evidence="2">
    <location>
        <begin position="26"/>
        <end position="717"/>
    </location>
</feature>
<keyword evidence="6" id="KW-1185">Reference proteome</keyword>
<accession>A0AAE3E7U9</accession>
<feature type="domain" description="Transglutaminase-like" evidence="3">
    <location>
        <begin position="236"/>
        <end position="331"/>
    </location>
</feature>
<sequence>MKNSIRKLVLAMSIGILAAGSTLYAQPQNDGLDDTYDTSIEAQDAEVPELPDVTADTIEAEILPSGVYADGVSYAAFDLTVYDGSFRNQLTAVEASFYDDIAGIENPETHLKDNRVDLSTVVEEDRLYTQEERDSKAYMNSEIYQQLFPQAMRAMDAYIRDDVNLYWCNAFGAGIRVHFTRADNPEDTSVYYYKVTYTMFWYFTAYYSDIIAEMPETEAALNELREEISAKLLENPSRYQIIMAIQDSIAELVSYPSADLSQKYYHTITGALLEQYGHQVVCEGYSRLFSILCNDYDIPVMNVEGYSYTGSSLDHMWNYVQMEDGAWYLIDLTWNDAGESAYTTWNLKGSRNTIAAGNHIPAGRLFYSREYENFTLPILSEESYTDNLSTNCSHSDSAWVTVKPFCTEDGKEALICQTCGKILQKRESAAAGHSWGNYVVKKAATGQSEGLEERTCSRCGATEQRTIKKLTQKQMVEAYVTRLYTLVLGRKPDANGLNAWVSQLMNGNNTGAEAAQGFIFSNEYLKKNTSNAEYVEMLYNTMMGRKSDAAGKAAWVKQLDNGCTRLGVMAGFVGSDEFSKICASYGIQRGTITSTAVTDQNPDVTAFVCRMYTVVLGRNYDPNGLDAWTAKLLKREIGGGELSMGFFHSQEFLSKAVSDRNFVTICYRTYLNREPDAAGLESWLVRLNAGDSRDRILDGFIYSIEYGELCTSYGINR</sequence>
<evidence type="ECO:0000256" key="1">
    <source>
        <dbReference type="SAM" id="Coils"/>
    </source>
</evidence>
<evidence type="ECO:0000313" key="6">
    <source>
        <dbReference type="Proteomes" id="UP001198182"/>
    </source>
</evidence>
<keyword evidence="1" id="KW-0175">Coiled coil</keyword>
<feature type="domain" description="DUF4214" evidence="4">
    <location>
        <begin position="645"/>
        <end position="708"/>
    </location>
</feature>
<organism evidence="5 6">
    <name type="scientific">Hominifimenecus microfluidus</name>
    <dbReference type="NCBI Taxonomy" id="2885348"/>
    <lineage>
        <taxon>Bacteria</taxon>
        <taxon>Bacillati</taxon>
        <taxon>Bacillota</taxon>
        <taxon>Clostridia</taxon>
        <taxon>Lachnospirales</taxon>
        <taxon>Lachnospiraceae</taxon>
        <taxon>Hominifimenecus</taxon>
    </lineage>
</organism>
<evidence type="ECO:0000259" key="4">
    <source>
        <dbReference type="Pfam" id="PF13946"/>
    </source>
</evidence>